<protein>
    <submittedName>
        <fullName evidence="2">Filamentous hemagglutinin adhesin HecA 20-repeat-containing protein</fullName>
    </submittedName>
</protein>
<gene>
    <name evidence="2" type="ORF">OR16_30659</name>
</gene>
<accession>H1SD12</accession>
<reference evidence="2 3" key="1">
    <citation type="journal article" date="2012" name="J. Bacteriol.">
        <title>De Novo Genome Project of Cupriavidus basilensis OR16.</title>
        <authorList>
            <person name="Cserhati M."/>
            <person name="Kriszt B."/>
            <person name="Szoboszlay S."/>
            <person name="Toth A."/>
            <person name="Szabo I."/>
            <person name="Tancsics A."/>
            <person name="Nagy I."/>
            <person name="Horvath B."/>
            <person name="Nagy I."/>
            <person name="Kukolya J."/>
        </authorList>
    </citation>
    <scope>NUCLEOTIDE SEQUENCE [LARGE SCALE GENOMIC DNA]</scope>
    <source>
        <strain evidence="2 3">OR16</strain>
    </source>
</reference>
<dbReference type="NCBIfam" id="TIGR01731">
    <property type="entry name" value="fil_hemag_20aa"/>
    <property type="match status" value="10"/>
</dbReference>
<dbReference type="InterPro" id="IPR008619">
    <property type="entry name" value="Filamentous_hemagglutn_rpt"/>
</dbReference>
<dbReference type="InterPro" id="IPR010069">
    <property type="entry name" value="CdiA_FHA1_rpt"/>
</dbReference>
<dbReference type="InterPro" id="IPR011050">
    <property type="entry name" value="Pectin_lyase_fold/virulence"/>
</dbReference>
<sequence>MVGITTPNAAGISLNQYRSFVVDPIGLILNNSTTGGGTFLGGQVGANANLAISGPAGLIINQVTSQVPAQVNGTIEVFGVPAGVVIAAPGGVYTNGASFTNTTQVTLTTGVPQFLSGTGTSSSFDAATAAGFLVQGGRVQIANPSPGNPNGVGIEGTVGNINLIAESIGIDAALHAGNQINLVAGRQLVTPSAAPSGGAFATTASGANNAASNTSAGSGLAIDATAFGAMTAGQIQIVSTAAGLGVRADGNLAASANNLTLDSAGNLKVGSTYAKQAVALNAAGSVAASGNGHSEAGFSINAGQDATLGGTLNAGKAVAVSAGGSISGTGGIQAQDAVGVAAGGSVDVGGAVSGSRIAISAAGNDGRGDMHLRGDVTAPGAIQLNAARDTTIDGSAVSAATLDLSTQRNLTINGMAGSTGGNVSLTGVTGSVTTTGNIVSPGTLAISAGTDANLGGQVLATGPASVTARSGSITTSGQIGSNADLSLTAAQDVTVGGQAQSAGKTTITAAAGSAAINGALTSDGDAAISAGQNANVAGSLASGGNATIQAAAGSATVSGTLSSVGNATVNAGQNLTLGGSVLAGGDLAATAGQTLKAGQLTWVGGNATLRGTDIQVGPAAGSGATRGNAVTGTLDAAATRSLVLTGDTTAANMTLGGQSIANSGATIATQQLTVNGGAVSNTGTLAGNQVSLDATSLVNRGTVGGQTVNVTAAYTLDNALGLIAGAKSLAVTSGALTGNQGGTLFAGDLTGQAPTVGDLTLSVTGGNGSFNNAAGQILAGNNLTVNTPYQVFDPSAATTGTLNANAILTLAARAINNTGTWNVPGGSAVLNASQGITNTGTIQKSGDLTLATGGTLTNAGQIVGGSNLSLSAGALTNTGTVHANGNLALGGNVANKGTAEALGNLSVTGGDYDNRGGTTQAGGDIKVDISGTLNNIGSVIGANGNLHIAAGAVINDRTAPVDAGSSSTKVVNDGLLNSTILGSYSPWLPGGSCDSCSAYVPGAISNITLADVVRNPDGSVLLVRGAEIIPSNGDQQFGQNLWHLIPAALGAARVPPSLLTPGNVRSIGGIPTVDHTVVAQTDGSAGQIISGGNLDINTASLSNKGGMMSAGKNVTLNVGSLDNSRSATLINSVAESVNQAELSAFMAQLAALTTGNTEGPGPLVYGVPPSMSACDSCTAPPPWSPVALGQTATGASAPTPGQTTVSTQLGKAGQIVAGGNLTLTGTGDLINAGDLVAAGKVAIKTPGTFTNKGVHDSKITTTPGCVAGAPDCPDDSNPRVESLAWQQTPSTVAAGQTLTITASNIQNLNATLAAQGDVSL</sequence>
<dbReference type="EMBL" id="AHJE01000087">
    <property type="protein sequence ID" value="EHP39558.1"/>
    <property type="molecule type" value="Genomic_DNA"/>
</dbReference>
<proteinExistence type="predicted"/>
<evidence type="ECO:0000259" key="1">
    <source>
        <dbReference type="SMART" id="SM00912"/>
    </source>
</evidence>
<dbReference type="NCBIfam" id="TIGR01901">
    <property type="entry name" value="adhes_NPXG"/>
    <property type="match status" value="1"/>
</dbReference>
<dbReference type="InterPro" id="IPR012334">
    <property type="entry name" value="Pectin_lyas_fold"/>
</dbReference>
<dbReference type="Pfam" id="PF05860">
    <property type="entry name" value="TPS"/>
    <property type="match status" value="1"/>
</dbReference>
<dbReference type="InterPro" id="IPR008638">
    <property type="entry name" value="FhaB/CdiA-like_TPS"/>
</dbReference>
<evidence type="ECO:0000313" key="3">
    <source>
        <dbReference type="Proteomes" id="UP000005808"/>
    </source>
</evidence>
<dbReference type="RefSeq" id="WP_006161821.1">
    <property type="nucleotide sequence ID" value="NZ_AHJE01000087.1"/>
</dbReference>
<dbReference type="SMART" id="SM00912">
    <property type="entry name" value="Haemagg_act"/>
    <property type="match status" value="1"/>
</dbReference>
<comment type="caution">
    <text evidence="2">The sequence shown here is derived from an EMBL/GenBank/DDBJ whole genome shotgun (WGS) entry which is preliminary data.</text>
</comment>
<feature type="domain" description="Filamentous haemagglutinin FhaB/tRNA nuclease CdiA-like TPS" evidence="1">
    <location>
        <begin position="2"/>
        <end position="117"/>
    </location>
</feature>
<name>H1SD12_9BURK</name>
<evidence type="ECO:0000313" key="2">
    <source>
        <dbReference type="EMBL" id="EHP39558.1"/>
    </source>
</evidence>
<organism evidence="2 3">
    <name type="scientific">Cupriavidus basilensis OR16</name>
    <dbReference type="NCBI Taxonomy" id="1127483"/>
    <lineage>
        <taxon>Bacteria</taxon>
        <taxon>Pseudomonadati</taxon>
        <taxon>Pseudomonadota</taxon>
        <taxon>Betaproteobacteria</taxon>
        <taxon>Burkholderiales</taxon>
        <taxon>Burkholderiaceae</taxon>
        <taxon>Cupriavidus</taxon>
    </lineage>
</organism>
<dbReference type="Pfam" id="PF05594">
    <property type="entry name" value="Fil_haemagg"/>
    <property type="match status" value="7"/>
</dbReference>
<dbReference type="Proteomes" id="UP000005808">
    <property type="component" value="Unassembled WGS sequence"/>
</dbReference>
<feature type="non-terminal residue" evidence="2">
    <location>
        <position position="1320"/>
    </location>
</feature>
<dbReference type="SUPFAM" id="SSF51126">
    <property type="entry name" value="Pectin lyase-like"/>
    <property type="match status" value="1"/>
</dbReference>
<dbReference type="Gene3D" id="2.160.20.10">
    <property type="entry name" value="Single-stranded right-handed beta-helix, Pectin lyase-like"/>
    <property type="match status" value="1"/>
</dbReference>